<reference evidence="2" key="1">
    <citation type="submission" date="2011-10" db="EMBL/GenBank/DDBJ databases">
        <title>The Genome Sequence of Fusarium oxysporum HDV247.</title>
        <authorList>
            <consortium name="The Broad Institute Genome Sequencing Platform"/>
            <person name="Ma L.-J."/>
            <person name="Gale L.R."/>
            <person name="Schwartz D.C."/>
            <person name="Zhou S."/>
            <person name="Corby-Kistler H."/>
            <person name="Young S.K."/>
            <person name="Zeng Q."/>
            <person name="Gargeya S."/>
            <person name="Fitzgerald M."/>
            <person name="Haas B."/>
            <person name="Abouelleil A."/>
            <person name="Alvarado L."/>
            <person name="Arachchi H.M."/>
            <person name="Berlin A."/>
            <person name="Brown A."/>
            <person name="Chapman S.B."/>
            <person name="Chen Z."/>
            <person name="Dunbar C."/>
            <person name="Freedman E."/>
            <person name="Gearin G."/>
            <person name="Goldberg J."/>
            <person name="Griggs A."/>
            <person name="Gujja S."/>
            <person name="Heiman D."/>
            <person name="Howarth C."/>
            <person name="Larson L."/>
            <person name="Lui A."/>
            <person name="MacDonald P.J.P."/>
            <person name="Montmayeur A."/>
            <person name="Murphy C."/>
            <person name="Neiman D."/>
            <person name="Pearson M."/>
            <person name="Priest M."/>
            <person name="Roberts A."/>
            <person name="Saif S."/>
            <person name="Shea T."/>
            <person name="Shenoy N."/>
            <person name="Sisk P."/>
            <person name="Stolte C."/>
            <person name="Sykes S."/>
            <person name="Wortman J."/>
            <person name="Nusbaum C."/>
            <person name="Birren B."/>
        </authorList>
    </citation>
    <scope>NUCLEOTIDE SEQUENCE [LARGE SCALE GENOMIC DNA]</scope>
    <source>
        <strain evidence="2">HDV247</strain>
    </source>
</reference>
<protein>
    <submittedName>
        <fullName evidence="2">Uncharacterized protein</fullName>
    </submittedName>
</protein>
<dbReference type="Proteomes" id="UP000030751">
    <property type="component" value="Unassembled WGS sequence"/>
</dbReference>
<accession>W9NWV5</accession>
<organism evidence="2">
    <name type="scientific">Fusarium oxysporum f. sp. pisi HDV247</name>
    <dbReference type="NCBI Taxonomy" id="1080344"/>
    <lineage>
        <taxon>Eukaryota</taxon>
        <taxon>Fungi</taxon>
        <taxon>Dikarya</taxon>
        <taxon>Ascomycota</taxon>
        <taxon>Pezizomycotina</taxon>
        <taxon>Sordariomycetes</taxon>
        <taxon>Hypocreomycetidae</taxon>
        <taxon>Hypocreales</taxon>
        <taxon>Nectriaceae</taxon>
        <taxon>Fusarium</taxon>
        <taxon>Fusarium oxysporum species complex</taxon>
    </lineage>
</organism>
<dbReference type="AlphaFoldDB" id="W9NWV5"/>
<gene>
    <name evidence="2" type="ORF">FOVG_11588</name>
</gene>
<dbReference type="HOGENOM" id="CLU_3050371_0_0_1"/>
<dbReference type="EMBL" id="JH650975">
    <property type="protein sequence ID" value="EXA37354.1"/>
    <property type="molecule type" value="Genomic_DNA"/>
</dbReference>
<proteinExistence type="predicted"/>
<reference evidence="2" key="2">
    <citation type="submission" date="2012-05" db="EMBL/GenBank/DDBJ databases">
        <title>Annotation of the Genome Sequence of Fusarium oxysporum HDV247.</title>
        <authorList>
            <consortium name="The Broad Institute Genomics Platform"/>
            <person name="Ma L.-J."/>
            <person name="Corby-Kistler H."/>
            <person name="Broz K."/>
            <person name="Gale L.R."/>
            <person name="Jonkers W."/>
            <person name="O'Donnell K."/>
            <person name="Ploetz R."/>
            <person name="Steinberg C."/>
            <person name="Schwartz D.C."/>
            <person name="VanEtten H."/>
            <person name="Zhou S."/>
            <person name="Young S.K."/>
            <person name="Zeng Q."/>
            <person name="Gargeya S."/>
            <person name="Fitzgerald M."/>
            <person name="Abouelleil A."/>
            <person name="Alvarado L."/>
            <person name="Chapman S.B."/>
            <person name="Gainer-Dewar J."/>
            <person name="Goldberg J."/>
            <person name="Griggs A."/>
            <person name="Gujja S."/>
            <person name="Hansen M."/>
            <person name="Howarth C."/>
            <person name="Imamovic A."/>
            <person name="Ireland A."/>
            <person name="Larimer J."/>
            <person name="McCowan C."/>
            <person name="Murphy C."/>
            <person name="Pearson M."/>
            <person name="Poon T.W."/>
            <person name="Priest M."/>
            <person name="Roberts A."/>
            <person name="Saif S."/>
            <person name="Shea T."/>
            <person name="Sykes S."/>
            <person name="Wortman J."/>
            <person name="Nusbaum C."/>
            <person name="Birren B."/>
        </authorList>
    </citation>
    <scope>NUCLEOTIDE SEQUENCE</scope>
    <source>
        <strain evidence="2">HDV247</strain>
    </source>
</reference>
<feature type="region of interest" description="Disordered" evidence="1">
    <location>
        <begin position="1"/>
        <end position="40"/>
    </location>
</feature>
<sequence>MENPAQQRHFQFRLYSPRSGPERDLTASTFESRRPGGAGTSFRADLKLQVRVQY</sequence>
<evidence type="ECO:0000256" key="1">
    <source>
        <dbReference type="SAM" id="MobiDB-lite"/>
    </source>
</evidence>
<name>W9NWV5_FUSOX</name>
<evidence type="ECO:0000313" key="2">
    <source>
        <dbReference type="EMBL" id="EXA37354.1"/>
    </source>
</evidence>